<accession>A0A939D9P0</accession>
<comment type="caution">
    <text evidence="2">The sequence shown here is derived from an EMBL/GenBank/DDBJ whole genome shotgun (WGS) entry which is preliminary data.</text>
</comment>
<dbReference type="EMBL" id="JAFJZZ010000003">
    <property type="protein sequence ID" value="MBN7773632.1"/>
    <property type="molecule type" value="Genomic_DNA"/>
</dbReference>
<feature type="domain" description="DUF4180" evidence="1">
    <location>
        <begin position="12"/>
        <end position="118"/>
    </location>
</feature>
<name>A0A939D9P0_CLOAM</name>
<keyword evidence="3" id="KW-1185">Reference proteome</keyword>
<proteinExistence type="predicted"/>
<reference evidence="2" key="1">
    <citation type="submission" date="2021-02" db="EMBL/GenBank/DDBJ databases">
        <title>Abyssanaerobacter marinus gen.nov., sp., nov, anaerobic bacterium isolated from the Onnuri vent field of Indian Ocean and suggestion of Mogibacteriaceae fam. nov., and proposal of reclassification of ambiguous this family's genus member.</title>
        <authorList>
            <person name="Kim Y.J."/>
            <person name="Yang J.-A."/>
        </authorList>
    </citation>
    <scope>NUCLEOTIDE SEQUENCE</scope>
    <source>
        <strain evidence="2">DSM 2634</strain>
    </source>
</reference>
<evidence type="ECO:0000313" key="3">
    <source>
        <dbReference type="Proteomes" id="UP000664545"/>
    </source>
</evidence>
<dbReference type="InterPro" id="IPR025438">
    <property type="entry name" value="DUF4180"/>
</dbReference>
<dbReference type="AlphaFoldDB" id="A0A939D9P0"/>
<protein>
    <submittedName>
        <fullName evidence="2">DUF4180 domain-containing protein</fullName>
    </submittedName>
</protein>
<organism evidence="2 3">
    <name type="scientific">Clostridium aminobutyricum</name>
    <dbReference type="NCBI Taxonomy" id="33953"/>
    <lineage>
        <taxon>Bacteria</taxon>
        <taxon>Bacillati</taxon>
        <taxon>Bacillota</taxon>
        <taxon>Clostridia</taxon>
        <taxon>Eubacteriales</taxon>
        <taxon>Clostridiaceae</taxon>
        <taxon>Clostridium</taxon>
    </lineage>
</organism>
<evidence type="ECO:0000313" key="2">
    <source>
        <dbReference type="EMBL" id="MBN7773632.1"/>
    </source>
</evidence>
<dbReference type="Pfam" id="PF13788">
    <property type="entry name" value="DUF4180"/>
    <property type="match status" value="1"/>
</dbReference>
<sequence>MNVKTIEKDHACIAVVQSDKVMIADVQSSLDFIATVQYDTGCNLIALNKEAITEDFFRLDTRLAGDILQKFVNYQVKFAIIGDYSHYASKSLKDFIYESNHGKDIFFVSTVDEAIERLTRYPLS</sequence>
<dbReference type="Proteomes" id="UP000664545">
    <property type="component" value="Unassembled WGS sequence"/>
</dbReference>
<evidence type="ECO:0000259" key="1">
    <source>
        <dbReference type="Pfam" id="PF13788"/>
    </source>
</evidence>
<gene>
    <name evidence="2" type="ORF">JYB65_09685</name>
</gene>
<dbReference type="RefSeq" id="WP_206582461.1">
    <property type="nucleotide sequence ID" value="NZ_JAFJZZ010000003.1"/>
</dbReference>